<dbReference type="GO" id="GO:0043190">
    <property type="term" value="C:ATP-binding cassette (ABC) transporter complex"/>
    <property type="evidence" value="ECO:0007669"/>
    <property type="project" value="InterPro"/>
</dbReference>
<evidence type="ECO:0000259" key="3">
    <source>
        <dbReference type="Pfam" id="PF00496"/>
    </source>
</evidence>
<feature type="compositionally biased region" description="Low complexity" evidence="1">
    <location>
        <begin position="33"/>
        <end position="45"/>
    </location>
</feature>
<dbReference type="InterPro" id="IPR000914">
    <property type="entry name" value="SBP_5_dom"/>
</dbReference>
<dbReference type="GO" id="GO:1904680">
    <property type="term" value="F:peptide transmembrane transporter activity"/>
    <property type="evidence" value="ECO:0007669"/>
    <property type="project" value="TreeGrafter"/>
</dbReference>
<dbReference type="PIRSF" id="PIRSF002741">
    <property type="entry name" value="MppA"/>
    <property type="match status" value="1"/>
</dbReference>
<dbReference type="GO" id="GO:0015833">
    <property type="term" value="P:peptide transport"/>
    <property type="evidence" value="ECO:0007669"/>
    <property type="project" value="TreeGrafter"/>
</dbReference>
<gene>
    <name evidence="4" type="ORF">CCO02nite_15430</name>
</gene>
<dbReference type="PROSITE" id="PS51257">
    <property type="entry name" value="PROKAR_LIPOPROTEIN"/>
    <property type="match status" value="1"/>
</dbReference>
<proteinExistence type="predicted"/>
<feature type="region of interest" description="Disordered" evidence="1">
    <location>
        <begin position="26"/>
        <end position="45"/>
    </location>
</feature>
<comment type="caution">
    <text evidence="4">The sequence shown here is derived from an EMBL/GenBank/DDBJ whole genome shotgun (WGS) entry which is preliminary data.</text>
</comment>
<dbReference type="InterPro" id="IPR030678">
    <property type="entry name" value="Peptide/Ni-bd"/>
</dbReference>
<keyword evidence="2" id="KW-0732">Signal</keyword>
<dbReference type="Gene3D" id="3.40.190.10">
    <property type="entry name" value="Periplasmic binding protein-like II"/>
    <property type="match status" value="1"/>
</dbReference>
<organism evidence="4 5">
    <name type="scientific">Cellulomonas composti</name>
    <dbReference type="NCBI Taxonomy" id="266130"/>
    <lineage>
        <taxon>Bacteria</taxon>
        <taxon>Bacillati</taxon>
        <taxon>Actinomycetota</taxon>
        <taxon>Actinomycetes</taxon>
        <taxon>Micrococcales</taxon>
        <taxon>Cellulomonadaceae</taxon>
        <taxon>Cellulomonas</taxon>
    </lineage>
</organism>
<dbReference type="PANTHER" id="PTHR30290">
    <property type="entry name" value="PERIPLASMIC BINDING COMPONENT OF ABC TRANSPORTER"/>
    <property type="match status" value="1"/>
</dbReference>
<evidence type="ECO:0000256" key="1">
    <source>
        <dbReference type="SAM" id="MobiDB-lite"/>
    </source>
</evidence>
<dbReference type="AlphaFoldDB" id="A0A511JA63"/>
<evidence type="ECO:0000256" key="2">
    <source>
        <dbReference type="SAM" id="SignalP"/>
    </source>
</evidence>
<dbReference type="Proteomes" id="UP000321720">
    <property type="component" value="Unassembled WGS sequence"/>
</dbReference>
<dbReference type="PANTHER" id="PTHR30290:SF65">
    <property type="entry name" value="MONOACYL PHOSPHATIDYLINOSITOL TETRAMANNOSIDE-BINDING PROTEIN LPQW-RELATED"/>
    <property type="match status" value="1"/>
</dbReference>
<dbReference type="RefSeq" id="WP_146842563.1">
    <property type="nucleotide sequence ID" value="NZ_BJWG01000006.1"/>
</dbReference>
<protein>
    <submittedName>
        <fullName evidence="4">Peptide ABC transporter substrate-binding protein</fullName>
    </submittedName>
</protein>
<feature type="signal peptide" evidence="2">
    <location>
        <begin position="1"/>
        <end position="26"/>
    </location>
</feature>
<dbReference type="Pfam" id="PF00496">
    <property type="entry name" value="SBP_bac_5"/>
    <property type="match status" value="1"/>
</dbReference>
<dbReference type="CDD" id="cd08501">
    <property type="entry name" value="PBP2_Lpqw"/>
    <property type="match status" value="1"/>
</dbReference>
<evidence type="ECO:0000313" key="5">
    <source>
        <dbReference type="Proteomes" id="UP000321720"/>
    </source>
</evidence>
<dbReference type="GO" id="GO:0042597">
    <property type="term" value="C:periplasmic space"/>
    <property type="evidence" value="ECO:0007669"/>
    <property type="project" value="UniProtKB-ARBA"/>
</dbReference>
<dbReference type="Gene3D" id="3.10.105.10">
    <property type="entry name" value="Dipeptide-binding Protein, Domain 3"/>
    <property type="match status" value="1"/>
</dbReference>
<accession>A0A511JA63</accession>
<name>A0A511JA63_9CELL</name>
<sequence>MKIRRSIAGVAFVASAALILTACSNAPEDSDETTAPTAEPTEAATGGTLTVAETNQFFSFNSNTSNGNVDINAKVTQYPTRAWFNYVDGSSFAAGNPGVAKDESFGTYEVVSEDPLTVKYTINEGVVWSDGEPVDEDDLLLSWAVDSGHYNSTDGSVSYFDYAGDTGTLGLTDFPEFGDDGRSMTVTYSSPAADWEYALAAEVPAHVVAKGAGLADGQALIDLFTKLADTAPTATAADPDLQKVADFWNTGFDSTILPSDPSLYLSSGPYIISDVVENQSVTLVPNEKYAGDLTAKLDSIVMRTIPDATAAVQALQNGEVDVISPQSSADTLTALDALSGVTVHKGDQLAYDHVDLTFNNGGPFDPATYGGDEAKALKVRQAFLKVIPRQAILDAIIIPQKADASILNSQLFVPAQAAYADSVANNGSDQFPGEPDIEGAKALLAEAGVPNPTVRFLYNVNNPNRVNAYTLIAAQATAAGFKVDDQGDAEWGSRLSDGSYDAVVFGWINSGVGVSGVPQIFGSTGGGNYNGFANAQVDELANTLVKTLDPDEQVNLQKQIDPLLFADAYGLPLFQSVGVDAVSDRVGGIADYNPSQSGVWWNVWDWTVNDG</sequence>
<feature type="domain" description="Solute-binding protein family 5" evidence="3">
    <location>
        <begin position="100"/>
        <end position="526"/>
    </location>
</feature>
<dbReference type="OrthoDB" id="7888869at2"/>
<feature type="chain" id="PRO_5038379190" evidence="2">
    <location>
        <begin position="27"/>
        <end position="611"/>
    </location>
</feature>
<dbReference type="InterPro" id="IPR039424">
    <property type="entry name" value="SBP_5"/>
</dbReference>
<dbReference type="EMBL" id="BJWG01000006">
    <property type="protein sequence ID" value="GEL94885.1"/>
    <property type="molecule type" value="Genomic_DNA"/>
</dbReference>
<keyword evidence="5" id="KW-1185">Reference proteome</keyword>
<dbReference type="SUPFAM" id="SSF53850">
    <property type="entry name" value="Periplasmic binding protein-like II"/>
    <property type="match status" value="1"/>
</dbReference>
<reference evidence="4 5" key="1">
    <citation type="submission" date="2019-07" db="EMBL/GenBank/DDBJ databases">
        <title>Whole genome shotgun sequence of Cellulomonas composti NBRC 100758.</title>
        <authorList>
            <person name="Hosoyama A."/>
            <person name="Uohara A."/>
            <person name="Ohji S."/>
            <person name="Ichikawa N."/>
        </authorList>
    </citation>
    <scope>NUCLEOTIDE SEQUENCE [LARGE SCALE GENOMIC DNA]</scope>
    <source>
        <strain evidence="4 5">NBRC 100758</strain>
    </source>
</reference>
<evidence type="ECO:0000313" key="4">
    <source>
        <dbReference type="EMBL" id="GEL94885.1"/>
    </source>
</evidence>